<reference evidence="2" key="2">
    <citation type="journal article" date="2020" name="Nat. Commun.">
        <title>Large-scale genome sequencing of mycorrhizal fungi provides insights into the early evolution of symbiotic traits.</title>
        <authorList>
            <person name="Miyauchi S."/>
            <person name="Kiss E."/>
            <person name="Kuo A."/>
            <person name="Drula E."/>
            <person name="Kohler A."/>
            <person name="Sanchez-Garcia M."/>
            <person name="Morin E."/>
            <person name="Andreopoulos B."/>
            <person name="Barry K.W."/>
            <person name="Bonito G."/>
            <person name="Buee M."/>
            <person name="Carver A."/>
            <person name="Chen C."/>
            <person name="Cichocki N."/>
            <person name="Clum A."/>
            <person name="Culley D."/>
            <person name="Crous P.W."/>
            <person name="Fauchery L."/>
            <person name="Girlanda M."/>
            <person name="Hayes R.D."/>
            <person name="Keri Z."/>
            <person name="LaButti K."/>
            <person name="Lipzen A."/>
            <person name="Lombard V."/>
            <person name="Magnuson J."/>
            <person name="Maillard F."/>
            <person name="Murat C."/>
            <person name="Nolan M."/>
            <person name="Ohm R.A."/>
            <person name="Pangilinan J."/>
            <person name="Pereira M.F."/>
            <person name="Perotto S."/>
            <person name="Peter M."/>
            <person name="Pfister S."/>
            <person name="Riley R."/>
            <person name="Sitrit Y."/>
            <person name="Stielow J.B."/>
            <person name="Szollosi G."/>
            <person name="Zifcakova L."/>
            <person name="Stursova M."/>
            <person name="Spatafora J.W."/>
            <person name="Tedersoo L."/>
            <person name="Vaario L.M."/>
            <person name="Yamada A."/>
            <person name="Yan M."/>
            <person name="Wang P."/>
            <person name="Xu J."/>
            <person name="Bruns T."/>
            <person name="Baldrian P."/>
            <person name="Vilgalys R."/>
            <person name="Dunand C."/>
            <person name="Henrissat B."/>
            <person name="Grigoriev I.V."/>
            <person name="Hibbett D."/>
            <person name="Nagy L.G."/>
            <person name="Martin F.M."/>
        </authorList>
    </citation>
    <scope>NUCLEOTIDE SEQUENCE</scope>
    <source>
        <strain evidence="2">BED1</strain>
    </source>
</reference>
<feature type="compositionally biased region" description="Basic and acidic residues" evidence="1">
    <location>
        <begin position="7"/>
        <end position="16"/>
    </location>
</feature>
<sequence length="53" mass="6220">MTTRPTRATEKPHEQWRAQLPSSTSRNQPGQQKRYKKNQRPRPHHLSTTTGLL</sequence>
<keyword evidence="3" id="KW-1185">Reference proteome</keyword>
<feature type="compositionally biased region" description="Polar residues" evidence="1">
    <location>
        <begin position="20"/>
        <end position="31"/>
    </location>
</feature>
<evidence type="ECO:0000256" key="1">
    <source>
        <dbReference type="SAM" id="MobiDB-lite"/>
    </source>
</evidence>
<dbReference type="AlphaFoldDB" id="A0AAD4C965"/>
<dbReference type="EMBL" id="WHUW01000001">
    <property type="protein sequence ID" value="KAF8452761.1"/>
    <property type="molecule type" value="Genomic_DNA"/>
</dbReference>
<proteinExistence type="predicted"/>
<gene>
    <name evidence="2" type="ORF">L210DRAFT_3519559</name>
</gene>
<accession>A0AAD4C965</accession>
<feature type="compositionally biased region" description="Basic residues" evidence="1">
    <location>
        <begin position="33"/>
        <end position="45"/>
    </location>
</feature>
<organism evidence="2 3">
    <name type="scientific">Boletus edulis BED1</name>
    <dbReference type="NCBI Taxonomy" id="1328754"/>
    <lineage>
        <taxon>Eukaryota</taxon>
        <taxon>Fungi</taxon>
        <taxon>Dikarya</taxon>
        <taxon>Basidiomycota</taxon>
        <taxon>Agaricomycotina</taxon>
        <taxon>Agaricomycetes</taxon>
        <taxon>Agaricomycetidae</taxon>
        <taxon>Boletales</taxon>
        <taxon>Boletineae</taxon>
        <taxon>Boletaceae</taxon>
        <taxon>Boletoideae</taxon>
        <taxon>Boletus</taxon>
    </lineage>
</organism>
<protein>
    <submittedName>
        <fullName evidence="2">Uncharacterized protein</fullName>
    </submittedName>
</protein>
<comment type="caution">
    <text evidence="2">The sequence shown here is derived from an EMBL/GenBank/DDBJ whole genome shotgun (WGS) entry which is preliminary data.</text>
</comment>
<evidence type="ECO:0000313" key="2">
    <source>
        <dbReference type="EMBL" id="KAF8452761.1"/>
    </source>
</evidence>
<name>A0AAD4C965_BOLED</name>
<evidence type="ECO:0000313" key="3">
    <source>
        <dbReference type="Proteomes" id="UP001194468"/>
    </source>
</evidence>
<feature type="non-terminal residue" evidence="2">
    <location>
        <position position="53"/>
    </location>
</feature>
<dbReference type="Proteomes" id="UP001194468">
    <property type="component" value="Unassembled WGS sequence"/>
</dbReference>
<reference evidence="2" key="1">
    <citation type="submission" date="2019-10" db="EMBL/GenBank/DDBJ databases">
        <authorList>
            <consortium name="DOE Joint Genome Institute"/>
            <person name="Kuo A."/>
            <person name="Miyauchi S."/>
            <person name="Kiss E."/>
            <person name="Drula E."/>
            <person name="Kohler A."/>
            <person name="Sanchez-Garcia M."/>
            <person name="Andreopoulos B."/>
            <person name="Barry K.W."/>
            <person name="Bonito G."/>
            <person name="Buee M."/>
            <person name="Carver A."/>
            <person name="Chen C."/>
            <person name="Cichocki N."/>
            <person name="Clum A."/>
            <person name="Culley D."/>
            <person name="Crous P.W."/>
            <person name="Fauchery L."/>
            <person name="Girlanda M."/>
            <person name="Hayes R."/>
            <person name="Keri Z."/>
            <person name="LaButti K."/>
            <person name="Lipzen A."/>
            <person name="Lombard V."/>
            <person name="Magnuson J."/>
            <person name="Maillard F."/>
            <person name="Morin E."/>
            <person name="Murat C."/>
            <person name="Nolan M."/>
            <person name="Ohm R."/>
            <person name="Pangilinan J."/>
            <person name="Pereira M."/>
            <person name="Perotto S."/>
            <person name="Peter M."/>
            <person name="Riley R."/>
            <person name="Sitrit Y."/>
            <person name="Stielow B."/>
            <person name="Szollosi G."/>
            <person name="Zifcakova L."/>
            <person name="Stursova M."/>
            <person name="Spatafora J.W."/>
            <person name="Tedersoo L."/>
            <person name="Vaario L.-M."/>
            <person name="Yamada A."/>
            <person name="Yan M."/>
            <person name="Wang P."/>
            <person name="Xu J."/>
            <person name="Bruns T."/>
            <person name="Baldrian P."/>
            <person name="Vilgalys R."/>
            <person name="Henrissat B."/>
            <person name="Grigoriev I.V."/>
            <person name="Hibbett D."/>
            <person name="Nagy L.G."/>
            <person name="Martin F.M."/>
        </authorList>
    </citation>
    <scope>NUCLEOTIDE SEQUENCE</scope>
    <source>
        <strain evidence="2">BED1</strain>
    </source>
</reference>
<feature type="region of interest" description="Disordered" evidence="1">
    <location>
        <begin position="1"/>
        <end position="53"/>
    </location>
</feature>